<gene>
    <name evidence="3" type="ORF">NZD86_12360</name>
</gene>
<dbReference type="EMBL" id="CP104064">
    <property type="protein sequence ID" value="WAH35113.1"/>
    <property type="molecule type" value="Genomic_DNA"/>
</dbReference>
<keyword evidence="4" id="KW-1185">Reference proteome</keyword>
<accession>A0ABY6YXX1</accession>
<sequence>MQTFRFDDPYETWWAETQLADLAVALSGTEGLQVSYALHSVFKPVTNEVTISTFWEALPIKQRLLAQKADVYLRVIGNRLWTDWDKIMLALNAAEGSKFPKLFTQIVCAAEDSRLVNRIVHSRPGTKESLRARAILYANHLHQNRRSRLQAQKAADIVFADVYRAIIPFGEADSELGKFRNDPLSVSLNEAISLFCRRVCIAKDTTAVVDASVELMERIECLHLLDADATNSLFAFDVGHLRLRDQEHVDGGDSESAARKSKDLRDSFKADAAQREEIEVWTQEQNSRAPGAFSMETNDDESSPSSDTRARMGSDRPTSVETRRGHSDAGRHDDSGEADRETSVVLGGEKGLNAPDSVRLKTVDRKPVTWEAREKVGHWHAETDASQRKLVKLFDRVLLHKMQARQHNARYGRLDKRLTRLLTDPHPHLFYHKAARDNTFDVAVQVLVDCSGSMYDKLEALKPLIYLLHATCRRLQIAHDVCGFWEDTLTTSVAQTGIPVTHLLHAISWSDGARSDVAGHIDELEPQLDNRDGFAIREVGKLLLARPEREKWMIVLSDGEPAAQDYRDAVLDTKNAVRTLVSQGVHVMHLCLIENNDTRLVEAMKQMYGPGCLVVPGINELPKAMDKVLSTLIQRSVL</sequence>
<feature type="domain" description="VWFA" evidence="2">
    <location>
        <begin position="441"/>
        <end position="633"/>
    </location>
</feature>
<feature type="compositionally biased region" description="Basic and acidic residues" evidence="1">
    <location>
        <begin position="247"/>
        <end position="278"/>
    </location>
</feature>
<evidence type="ECO:0000259" key="2">
    <source>
        <dbReference type="SMART" id="SM00327"/>
    </source>
</evidence>
<dbReference type="InterPro" id="IPR002035">
    <property type="entry name" value="VWF_A"/>
</dbReference>
<dbReference type="PANTHER" id="PTHR41248:SF1">
    <property type="entry name" value="NORD PROTEIN"/>
    <property type="match status" value="1"/>
</dbReference>
<evidence type="ECO:0000256" key="1">
    <source>
        <dbReference type="SAM" id="MobiDB-lite"/>
    </source>
</evidence>
<dbReference type="Proteomes" id="UP001164803">
    <property type="component" value="Chromosome"/>
</dbReference>
<dbReference type="Gene3D" id="3.40.50.410">
    <property type="entry name" value="von Willebrand factor, type A domain"/>
    <property type="match status" value="1"/>
</dbReference>
<feature type="region of interest" description="Disordered" evidence="1">
    <location>
        <begin position="247"/>
        <end position="353"/>
    </location>
</feature>
<dbReference type="InterPro" id="IPR025861">
    <property type="entry name" value="CobT_VWA_dom"/>
</dbReference>
<evidence type="ECO:0000313" key="3">
    <source>
        <dbReference type="EMBL" id="WAH35113.1"/>
    </source>
</evidence>
<reference evidence="3" key="1">
    <citation type="submission" date="2022-08" db="EMBL/GenBank/DDBJ databases">
        <title>Alicyclobacillus dauci DSM2870, complete genome.</title>
        <authorList>
            <person name="Wang Q."/>
            <person name="Cai R."/>
            <person name="Wang Z."/>
        </authorList>
    </citation>
    <scope>NUCLEOTIDE SEQUENCE</scope>
    <source>
        <strain evidence="3">DSM 28700</strain>
    </source>
</reference>
<dbReference type="SUPFAM" id="SSF53300">
    <property type="entry name" value="vWA-like"/>
    <property type="match status" value="1"/>
</dbReference>
<dbReference type="SMART" id="SM00327">
    <property type="entry name" value="VWA"/>
    <property type="match status" value="1"/>
</dbReference>
<proteinExistence type="predicted"/>
<dbReference type="PANTHER" id="PTHR41248">
    <property type="entry name" value="NORD PROTEIN"/>
    <property type="match status" value="1"/>
</dbReference>
<organism evidence="3 4">
    <name type="scientific">Alicyclobacillus dauci</name>
    <dbReference type="NCBI Taxonomy" id="1475485"/>
    <lineage>
        <taxon>Bacteria</taxon>
        <taxon>Bacillati</taxon>
        <taxon>Bacillota</taxon>
        <taxon>Bacilli</taxon>
        <taxon>Bacillales</taxon>
        <taxon>Alicyclobacillaceae</taxon>
        <taxon>Alicyclobacillus</taxon>
    </lineage>
</organism>
<name>A0ABY6YXX1_9BACL</name>
<evidence type="ECO:0000313" key="4">
    <source>
        <dbReference type="Proteomes" id="UP001164803"/>
    </source>
</evidence>
<dbReference type="RefSeq" id="WP_268042014.1">
    <property type="nucleotide sequence ID" value="NZ_CP104064.1"/>
</dbReference>
<feature type="compositionally biased region" description="Basic and acidic residues" evidence="1">
    <location>
        <begin position="321"/>
        <end position="342"/>
    </location>
</feature>
<dbReference type="Pfam" id="PF11775">
    <property type="entry name" value="CobT_C"/>
    <property type="match status" value="1"/>
</dbReference>
<dbReference type="InterPro" id="IPR036465">
    <property type="entry name" value="vWFA_dom_sf"/>
</dbReference>
<dbReference type="InterPro" id="IPR051928">
    <property type="entry name" value="NorD/CobT"/>
</dbReference>
<protein>
    <recommendedName>
        <fullName evidence="2">VWFA domain-containing protein</fullName>
    </recommendedName>
</protein>